<evidence type="ECO:0000313" key="1">
    <source>
        <dbReference type="EMBL" id="RBW68427.1"/>
    </source>
</evidence>
<keyword evidence="2" id="KW-1185">Reference proteome</keyword>
<dbReference type="AlphaFoldDB" id="A0A366XRA7"/>
<proteinExistence type="predicted"/>
<comment type="caution">
    <text evidence="1">The sequence shown here is derived from an EMBL/GenBank/DDBJ whole genome shotgun (WGS) entry which is preliminary data.</text>
</comment>
<protein>
    <submittedName>
        <fullName evidence="1">Stage VI sporulation protein F</fullName>
    </submittedName>
</protein>
<accession>A0A366XRA7</accession>
<dbReference type="RefSeq" id="WP_113807176.1">
    <property type="nucleotide sequence ID" value="NZ_QOCW01000020.1"/>
</dbReference>
<dbReference type="OrthoDB" id="2474248at2"/>
<name>A0A366XRA7_9BACI</name>
<dbReference type="InterPro" id="IPR025942">
    <property type="entry name" value="SpoVIF"/>
</dbReference>
<gene>
    <name evidence="1" type="ORF">DS031_16550</name>
</gene>
<evidence type="ECO:0000313" key="2">
    <source>
        <dbReference type="Proteomes" id="UP000253314"/>
    </source>
</evidence>
<dbReference type="Proteomes" id="UP000253314">
    <property type="component" value="Unassembled WGS sequence"/>
</dbReference>
<dbReference type="EMBL" id="QOCW01000020">
    <property type="protein sequence ID" value="RBW68427.1"/>
    <property type="molecule type" value="Genomic_DNA"/>
</dbReference>
<reference evidence="1 2" key="1">
    <citation type="submission" date="2018-07" db="EMBL/GenBank/DDBJ databases">
        <title>Lottiidibacillus patelloidae gen. nov., sp. nov., isolated from the intestinal tract of a marine limpet and the reclassification of B. taeanensis BH030017T, B. algicola KMM 3737T and B. hwajinpoensis SW-72T as genus Lottiidibacillus.</title>
        <authorList>
            <person name="Liu R."/>
            <person name="Huang Z."/>
        </authorList>
    </citation>
    <scope>NUCLEOTIDE SEQUENCE [LARGE SCALE GENOMIC DNA]</scope>
    <source>
        <strain evidence="1 2">BH030017</strain>
    </source>
</reference>
<sequence>MSGNSFFGMIEKKTGVKMMEVLKLANSLKNANFKDEQTVRGVIKQVSKLANRPVPKEKEDQIVKAILTNNMPTDFASLIKMMNKK</sequence>
<dbReference type="Pfam" id="PF14069">
    <property type="entry name" value="SpoVIF"/>
    <property type="match status" value="1"/>
</dbReference>
<organism evidence="1 2">
    <name type="scientific">Bacillus taeanensis</name>
    <dbReference type="NCBI Taxonomy" id="273032"/>
    <lineage>
        <taxon>Bacteria</taxon>
        <taxon>Bacillati</taxon>
        <taxon>Bacillota</taxon>
        <taxon>Bacilli</taxon>
        <taxon>Bacillales</taxon>
        <taxon>Bacillaceae</taxon>
        <taxon>Bacillus</taxon>
    </lineage>
</organism>